<dbReference type="SMART" id="SM00635">
    <property type="entry name" value="BID_2"/>
    <property type="match status" value="3"/>
</dbReference>
<feature type="chain" id="PRO_5038332891" evidence="1">
    <location>
        <begin position="25"/>
        <end position="749"/>
    </location>
</feature>
<dbReference type="InterPro" id="IPR008964">
    <property type="entry name" value="Invasin/intimin_cell_adhesion"/>
</dbReference>
<dbReference type="SUPFAM" id="SSF49373">
    <property type="entry name" value="Invasin/intimin cell-adhesion fragments"/>
    <property type="match status" value="3"/>
</dbReference>
<sequence length="749" mass="79947">MKVKKILLSLGLSALMLASVPLTAVGPATVQAAACKHYNKTNYVLKEATCTSKGTKQRRCDDCGAVIKTYTIPALGHNPSVKTTPATCLATGLSVSTCKRCGKELERKVLPKGDHNYVTKVTKIATTTSEGESKTYCINCGYVKEVNIIPKKNSTTKNCTHPQKTTTVTKQPTCQSTGVQTVRCASCNKILSTTTLPKVGHSYVTKVIKKAGIYNEGLERIYCEYCGTVKEERVIPKLTREVSISASTLTLEAGRHKTVRIVNAVHDVTWRSSNSAVATVDKNGYITAVKAGTATISTVYDGKTYSCRLTVTAKAVSISETSLTLEAGRHKKLRIVNATHDATWSTSNKTIATVDKDGSVTAVKAGLATISARYDGKTYSCKVTVTAKAVSISSTTLSLKEGKQSTLKLNNAASTVTWSSSNTRIATVDKSGVVKGVKAGTATITAACSGKSYTCKVTVTKAPAAVCKHTNVVEDVTKPTCVKAGSKVTRCKDCKKVLKTQTLPATGHKPDSGTTTAATCQKTGKTVYKCTVCGTVTSTKTLPKISHKYDSRVTLAPTTTSTGKEQIYCIYCNKVKETKVIPKLTSASNIMSIPLYLQSNYSKVKYGDGTLATCGQGPTCLAMIASYKSGKTVTPEDVVDLYGNKYYSKTFGTSVNIFSAANNFGIKSVTRTVKTSEVLRALKAGKPVVSVQKKGLFTKTSTYIVLRGIDKNGKILVNSPQDTNKAIYKSSYDLTTQIAKTSSSFLIIS</sequence>
<dbReference type="EMBL" id="CZBP01000001">
    <property type="protein sequence ID" value="CUP59961.1"/>
    <property type="molecule type" value="Genomic_DNA"/>
</dbReference>
<keyword evidence="1" id="KW-0732">Signal</keyword>
<evidence type="ECO:0000313" key="4">
    <source>
        <dbReference type="Proteomes" id="UP000095762"/>
    </source>
</evidence>
<dbReference type="Gene3D" id="2.60.40.1080">
    <property type="match status" value="3"/>
</dbReference>
<feature type="signal peptide" evidence="1">
    <location>
        <begin position="1"/>
        <end position="24"/>
    </location>
</feature>
<evidence type="ECO:0000256" key="1">
    <source>
        <dbReference type="SAM" id="SignalP"/>
    </source>
</evidence>
<dbReference type="RefSeq" id="WP_055059158.1">
    <property type="nucleotide sequence ID" value="NZ_CZBP01000001.1"/>
</dbReference>
<evidence type="ECO:0000259" key="2">
    <source>
        <dbReference type="SMART" id="SM00635"/>
    </source>
</evidence>
<dbReference type="InterPro" id="IPR003343">
    <property type="entry name" value="Big_2"/>
</dbReference>
<gene>
    <name evidence="3" type="ORF">ERS852569_00121</name>
</gene>
<dbReference type="Pfam" id="PF02368">
    <property type="entry name" value="Big_2"/>
    <property type="match status" value="3"/>
</dbReference>
<organism evidence="3 4">
    <name type="scientific">Blautia obeum</name>
    <dbReference type="NCBI Taxonomy" id="40520"/>
    <lineage>
        <taxon>Bacteria</taxon>
        <taxon>Bacillati</taxon>
        <taxon>Bacillota</taxon>
        <taxon>Clostridia</taxon>
        <taxon>Lachnospirales</taxon>
        <taxon>Lachnospiraceae</taxon>
        <taxon>Blautia</taxon>
    </lineage>
</organism>
<name>A0A174PK70_9FIRM</name>
<feature type="domain" description="BIG2" evidence="2">
    <location>
        <begin position="386"/>
        <end position="458"/>
    </location>
</feature>
<evidence type="ECO:0000313" key="3">
    <source>
        <dbReference type="EMBL" id="CUP59961.1"/>
    </source>
</evidence>
<dbReference type="AlphaFoldDB" id="A0A174PK70"/>
<reference evidence="3 4" key="1">
    <citation type="submission" date="2015-09" db="EMBL/GenBank/DDBJ databases">
        <authorList>
            <consortium name="Pathogen Informatics"/>
        </authorList>
    </citation>
    <scope>NUCLEOTIDE SEQUENCE [LARGE SCALE GENOMIC DNA]</scope>
    <source>
        <strain evidence="3 4">2789STDY5834957</strain>
    </source>
</reference>
<proteinExistence type="predicted"/>
<dbReference type="Proteomes" id="UP000095762">
    <property type="component" value="Unassembled WGS sequence"/>
</dbReference>
<feature type="domain" description="BIG2" evidence="2">
    <location>
        <begin position="238"/>
        <end position="310"/>
    </location>
</feature>
<feature type="domain" description="BIG2" evidence="2">
    <location>
        <begin position="312"/>
        <end position="384"/>
    </location>
</feature>
<protein>
    <submittedName>
        <fullName evidence="3">Bacterial Ig-like domain (Group 2)</fullName>
    </submittedName>
</protein>
<accession>A0A174PK70</accession>
<dbReference type="Gene3D" id="3.90.70.10">
    <property type="entry name" value="Cysteine proteinases"/>
    <property type="match status" value="1"/>
</dbReference>